<keyword evidence="7" id="KW-0472">Membrane</keyword>
<sequence>MTSSARSRQIFPFLSTHVNMEPPKVRETGLTVLFDKTSPDVKNVDIVFVHGLNGNPKDTWTHENGFFWPWELRNVLTKARVMTFGYNASMDSDLTQNFVRIKGIAASLNGALANRRITAEQLSRPVIFVAHSLGGLVSKAAAVAASKTEASGANDIDKLYASMRGFMFFGTPHAGSGVFSKLRVKILQKMAKAAFKEIPPKLESALQAGSDEVLDLSEDFRKISLYVDLKLVIASYYEQKATLGLGDRVVDEFSAAIAYAKANDLMPINADHINMVKFKDEEDGEYDDVKGLLLRWETRLTEQGQHV</sequence>
<dbReference type="EMBL" id="MU005663">
    <property type="protein sequence ID" value="KAF2675595.1"/>
    <property type="molecule type" value="Genomic_DNA"/>
</dbReference>
<evidence type="ECO:0000313" key="10">
    <source>
        <dbReference type="Proteomes" id="UP000799291"/>
    </source>
</evidence>
<name>A0A6G1IBU7_9PLEO</name>
<evidence type="ECO:0000256" key="4">
    <source>
        <dbReference type="ARBA" id="ARBA00007920"/>
    </source>
</evidence>
<evidence type="ECO:0000313" key="9">
    <source>
        <dbReference type="EMBL" id="KAF2675595.1"/>
    </source>
</evidence>
<dbReference type="PANTHER" id="PTHR48182:SF2">
    <property type="entry name" value="PROTEIN SERAC1"/>
    <property type="match status" value="1"/>
</dbReference>
<evidence type="ECO:0000256" key="1">
    <source>
        <dbReference type="ARBA" id="ARBA00004173"/>
    </source>
</evidence>
<comment type="similarity">
    <text evidence="4">Belongs to the putative lipase ROG1 family.</text>
</comment>
<reference evidence="9" key="1">
    <citation type="journal article" date="2020" name="Stud. Mycol.">
        <title>101 Dothideomycetes genomes: a test case for predicting lifestyles and emergence of pathogens.</title>
        <authorList>
            <person name="Haridas S."/>
            <person name="Albert R."/>
            <person name="Binder M."/>
            <person name="Bloem J."/>
            <person name="Labutti K."/>
            <person name="Salamov A."/>
            <person name="Andreopoulos B."/>
            <person name="Baker S."/>
            <person name="Barry K."/>
            <person name="Bills G."/>
            <person name="Bluhm B."/>
            <person name="Cannon C."/>
            <person name="Castanera R."/>
            <person name="Culley D."/>
            <person name="Daum C."/>
            <person name="Ezra D."/>
            <person name="Gonzalez J."/>
            <person name="Henrissat B."/>
            <person name="Kuo A."/>
            <person name="Liang C."/>
            <person name="Lipzen A."/>
            <person name="Lutzoni F."/>
            <person name="Magnuson J."/>
            <person name="Mondo S."/>
            <person name="Nolan M."/>
            <person name="Ohm R."/>
            <person name="Pangilinan J."/>
            <person name="Park H.-J."/>
            <person name="Ramirez L."/>
            <person name="Alfaro M."/>
            <person name="Sun H."/>
            <person name="Tritt A."/>
            <person name="Yoshinaga Y."/>
            <person name="Zwiers L.-H."/>
            <person name="Turgeon B."/>
            <person name="Goodwin S."/>
            <person name="Spatafora J."/>
            <person name="Crous P."/>
            <person name="Grigoriev I."/>
        </authorList>
    </citation>
    <scope>NUCLEOTIDE SEQUENCE</scope>
    <source>
        <strain evidence="9">CBS 122367</strain>
    </source>
</reference>
<proteinExistence type="inferred from homology"/>
<dbReference type="InterPro" id="IPR029058">
    <property type="entry name" value="AB_hydrolase_fold"/>
</dbReference>
<evidence type="ECO:0000256" key="7">
    <source>
        <dbReference type="ARBA" id="ARBA00023136"/>
    </source>
</evidence>
<evidence type="ECO:0000256" key="3">
    <source>
        <dbReference type="ARBA" id="ARBA00004370"/>
    </source>
</evidence>
<evidence type="ECO:0000259" key="8">
    <source>
        <dbReference type="Pfam" id="PF05057"/>
    </source>
</evidence>
<dbReference type="Proteomes" id="UP000799291">
    <property type="component" value="Unassembled WGS sequence"/>
</dbReference>
<dbReference type="GO" id="GO:0005739">
    <property type="term" value="C:mitochondrion"/>
    <property type="evidence" value="ECO:0007669"/>
    <property type="project" value="UniProtKB-SubCell"/>
</dbReference>
<dbReference type="OrthoDB" id="5086500at2759"/>
<keyword evidence="5" id="KW-0256">Endoplasmic reticulum</keyword>
<dbReference type="GO" id="GO:0005783">
    <property type="term" value="C:endoplasmic reticulum"/>
    <property type="evidence" value="ECO:0007669"/>
    <property type="project" value="UniProtKB-SubCell"/>
</dbReference>
<evidence type="ECO:0000256" key="5">
    <source>
        <dbReference type="ARBA" id="ARBA00022824"/>
    </source>
</evidence>
<protein>
    <recommendedName>
        <fullName evidence="8">DUF676 domain-containing protein</fullName>
    </recommendedName>
</protein>
<feature type="domain" description="DUF676" evidence="8">
    <location>
        <begin position="46"/>
        <end position="192"/>
    </location>
</feature>
<dbReference type="Gene3D" id="3.40.50.1820">
    <property type="entry name" value="alpha/beta hydrolase"/>
    <property type="match status" value="1"/>
</dbReference>
<dbReference type="InterPro" id="IPR052374">
    <property type="entry name" value="SERAC1"/>
</dbReference>
<accession>A0A6G1IBU7</accession>
<organism evidence="9 10">
    <name type="scientific">Lentithecium fluviatile CBS 122367</name>
    <dbReference type="NCBI Taxonomy" id="1168545"/>
    <lineage>
        <taxon>Eukaryota</taxon>
        <taxon>Fungi</taxon>
        <taxon>Dikarya</taxon>
        <taxon>Ascomycota</taxon>
        <taxon>Pezizomycotina</taxon>
        <taxon>Dothideomycetes</taxon>
        <taxon>Pleosporomycetidae</taxon>
        <taxon>Pleosporales</taxon>
        <taxon>Massarineae</taxon>
        <taxon>Lentitheciaceae</taxon>
        <taxon>Lentithecium</taxon>
    </lineage>
</organism>
<evidence type="ECO:0000256" key="6">
    <source>
        <dbReference type="ARBA" id="ARBA00023128"/>
    </source>
</evidence>
<dbReference type="PANTHER" id="PTHR48182">
    <property type="entry name" value="PROTEIN SERAC1"/>
    <property type="match status" value="1"/>
</dbReference>
<gene>
    <name evidence="9" type="ORF">K458DRAFT_353080</name>
</gene>
<evidence type="ECO:0000256" key="2">
    <source>
        <dbReference type="ARBA" id="ARBA00004240"/>
    </source>
</evidence>
<dbReference type="SUPFAM" id="SSF53474">
    <property type="entry name" value="alpha/beta-Hydrolases"/>
    <property type="match status" value="1"/>
</dbReference>
<dbReference type="GO" id="GO:0016020">
    <property type="term" value="C:membrane"/>
    <property type="evidence" value="ECO:0007669"/>
    <property type="project" value="UniProtKB-SubCell"/>
</dbReference>
<dbReference type="InterPro" id="IPR007751">
    <property type="entry name" value="DUF676_lipase-like"/>
</dbReference>
<keyword evidence="6" id="KW-0496">Mitochondrion</keyword>
<keyword evidence="10" id="KW-1185">Reference proteome</keyword>
<dbReference type="AlphaFoldDB" id="A0A6G1IBU7"/>
<comment type="subcellular location">
    <subcellularLocation>
        <location evidence="2">Endoplasmic reticulum</location>
    </subcellularLocation>
    <subcellularLocation>
        <location evidence="3">Membrane</location>
    </subcellularLocation>
    <subcellularLocation>
        <location evidence="1">Mitochondrion</location>
    </subcellularLocation>
</comment>
<dbReference type="Pfam" id="PF05057">
    <property type="entry name" value="DUF676"/>
    <property type="match status" value="1"/>
</dbReference>